<evidence type="ECO:0000313" key="2">
    <source>
        <dbReference type="EMBL" id="CCM65817.1"/>
    </source>
</evidence>
<dbReference type="EMBL" id="CANL01000078">
    <property type="protein sequence ID" value="CCM65817.1"/>
    <property type="molecule type" value="Genomic_DNA"/>
</dbReference>
<dbReference type="eggNOG" id="ENOG5033A12">
    <property type="taxonomic scope" value="Bacteria"/>
</dbReference>
<feature type="transmembrane region" description="Helical" evidence="1">
    <location>
        <begin position="111"/>
        <end position="131"/>
    </location>
</feature>
<feature type="transmembrane region" description="Helical" evidence="1">
    <location>
        <begin position="84"/>
        <end position="105"/>
    </location>
</feature>
<protein>
    <submittedName>
        <fullName evidence="2">Uncharacterized protein</fullName>
    </submittedName>
</protein>
<keyword evidence="1" id="KW-0472">Membrane</keyword>
<keyword evidence="1" id="KW-1133">Transmembrane helix</keyword>
<comment type="caution">
    <text evidence="2">The sequence shown here is derived from an EMBL/GenBank/DDBJ whole genome shotgun (WGS) entry which is preliminary data.</text>
</comment>
<evidence type="ECO:0000256" key="1">
    <source>
        <dbReference type="SAM" id="Phobius"/>
    </source>
</evidence>
<feature type="transmembrane region" description="Helical" evidence="1">
    <location>
        <begin position="143"/>
        <end position="162"/>
    </location>
</feature>
<gene>
    <name evidence="2" type="ORF">BN381_80347</name>
</gene>
<dbReference type="RefSeq" id="WP_012230901.1">
    <property type="nucleotide sequence ID" value="NZ_HG422565.1"/>
</dbReference>
<name>R4Z7N5_9ACTN</name>
<sequence length="169" mass="18110">MDLAEPPTGTDAASPESATAAAGCPMHAVVEAPAAQCPIDAAATRADHQQRSVWDQRARKLLFLPADAAPQSLLGANDAFAKSLWISATRCLLIYVVIPLLAPIINLTGDLGPILGIALSLVSMVAIFYSARRFFAGDHPWRWRYSIIAGGVYILLIAQLFIDVRTLLT</sequence>
<dbReference type="STRING" id="1229780.BN381_80347"/>
<organism evidence="2 3">
    <name type="scientific">Candidatus Neomicrothrix parvicella RN1</name>
    <dbReference type="NCBI Taxonomy" id="1229780"/>
    <lineage>
        <taxon>Bacteria</taxon>
        <taxon>Bacillati</taxon>
        <taxon>Actinomycetota</taxon>
        <taxon>Acidimicrobiia</taxon>
        <taxon>Acidimicrobiales</taxon>
        <taxon>Microthrixaceae</taxon>
        <taxon>Candidatus Neomicrothrix</taxon>
    </lineage>
</organism>
<evidence type="ECO:0000313" key="3">
    <source>
        <dbReference type="Proteomes" id="UP000018291"/>
    </source>
</evidence>
<reference evidence="2 3" key="1">
    <citation type="journal article" date="2013" name="ISME J.">
        <title>Metabolic model for the filamentous 'Candidatus Microthrix parvicella' based on genomic and metagenomic analyses.</title>
        <authorList>
            <person name="Jon McIlroy S."/>
            <person name="Kristiansen R."/>
            <person name="Albertsen M."/>
            <person name="Michael Karst S."/>
            <person name="Rossetti S."/>
            <person name="Lund Nielsen J."/>
            <person name="Tandoi V."/>
            <person name="James Seviour R."/>
            <person name="Nielsen P.H."/>
        </authorList>
    </citation>
    <scope>NUCLEOTIDE SEQUENCE [LARGE SCALE GENOMIC DNA]</scope>
    <source>
        <strain evidence="2 3">RN1</strain>
    </source>
</reference>
<dbReference type="Proteomes" id="UP000018291">
    <property type="component" value="Unassembled WGS sequence"/>
</dbReference>
<keyword evidence="3" id="KW-1185">Reference proteome</keyword>
<proteinExistence type="predicted"/>
<dbReference type="AlphaFoldDB" id="R4Z7N5"/>
<dbReference type="OrthoDB" id="4408835at2"/>
<dbReference type="HOGENOM" id="CLU_134274_0_0_11"/>
<keyword evidence="1" id="KW-0812">Transmembrane</keyword>
<accession>R4Z7N5</accession>